<dbReference type="Gene3D" id="2.60.200.60">
    <property type="match status" value="1"/>
</dbReference>
<gene>
    <name evidence="1" type="ORF">ALP13_05352</name>
</gene>
<proteinExistence type="predicted"/>
<accession>A0A3M3H255</accession>
<dbReference type="CDD" id="cd14743">
    <property type="entry name" value="PAAR_CT_1"/>
    <property type="match status" value="1"/>
</dbReference>
<dbReference type="EMBL" id="RBUQ01000392">
    <property type="protein sequence ID" value="RMV26448.1"/>
    <property type="molecule type" value="Genomic_DNA"/>
</dbReference>
<protein>
    <submittedName>
        <fullName evidence="1">PAAR domain-containing protein</fullName>
    </submittedName>
</protein>
<dbReference type="AlphaFoldDB" id="A0A3M3H255"/>
<name>A0A3M3H255_PSEYM</name>
<dbReference type="Proteomes" id="UP000271631">
    <property type="component" value="Unassembled WGS sequence"/>
</dbReference>
<reference evidence="1 2" key="1">
    <citation type="submission" date="2018-08" db="EMBL/GenBank/DDBJ databases">
        <title>Recombination of ecologically and evolutionarily significant loci maintains genetic cohesion in the Pseudomonas syringae species complex.</title>
        <authorList>
            <person name="Dillon M."/>
            <person name="Thakur S."/>
            <person name="Almeida R.N.D."/>
            <person name="Weir B.S."/>
            <person name="Guttman D.S."/>
        </authorList>
    </citation>
    <scope>NUCLEOTIDE SEQUENCE [LARGE SCALE GENOMIC DNA]</scope>
    <source>
        <strain evidence="1 2">ICMP 11281</strain>
    </source>
</reference>
<dbReference type="InterPro" id="IPR008727">
    <property type="entry name" value="PAAR_motif"/>
</dbReference>
<sequence>MSSARLGDQHACPLPGHGLTLVATASGDVLINALCAARVGDICACGAVIVAGFPWSRHRADFFGLYQAGV</sequence>
<evidence type="ECO:0000313" key="2">
    <source>
        <dbReference type="Proteomes" id="UP000271631"/>
    </source>
</evidence>
<comment type="caution">
    <text evidence="1">The sequence shown here is derived from an EMBL/GenBank/DDBJ whole genome shotgun (WGS) entry which is preliminary data.</text>
</comment>
<organism evidence="1 2">
    <name type="scientific">Pseudomonas syringae pv. maculicola</name>
    <dbReference type="NCBI Taxonomy" id="59511"/>
    <lineage>
        <taxon>Bacteria</taxon>
        <taxon>Pseudomonadati</taxon>
        <taxon>Pseudomonadota</taxon>
        <taxon>Gammaproteobacteria</taxon>
        <taxon>Pseudomonadales</taxon>
        <taxon>Pseudomonadaceae</taxon>
        <taxon>Pseudomonas</taxon>
    </lineage>
</organism>
<evidence type="ECO:0000313" key="1">
    <source>
        <dbReference type="EMBL" id="RMV26448.1"/>
    </source>
</evidence>
<dbReference type="Pfam" id="PF05488">
    <property type="entry name" value="PAAR_motif"/>
    <property type="match status" value="1"/>
</dbReference>